<reference evidence="1" key="1">
    <citation type="submission" date="2013-12" db="EMBL/GenBank/DDBJ databases">
        <title>A Varibaculum cambriense genome reconstructed from a premature infant gut community with otherwise low bacterial novelty that shifts toward anaerobic metabolism during the third week of life.</title>
        <authorList>
            <person name="Brown C.T."/>
            <person name="Sharon I."/>
            <person name="Thomas B.C."/>
            <person name="Castelle C.J."/>
            <person name="Morowitz M.J."/>
            <person name="Banfield J.F."/>
        </authorList>
    </citation>
    <scope>NUCLEOTIDE SEQUENCE [LARGE SCALE GENOMIC DNA]</scope>
</reference>
<dbReference type="EMBL" id="AZLV01000375">
    <property type="protein sequence ID" value="ETJ06112.1"/>
    <property type="molecule type" value="Genomic_DNA"/>
</dbReference>
<accession>W1VJK8</accession>
<dbReference type="Proteomes" id="UP000018852">
    <property type="component" value="Unassembled WGS sequence"/>
</dbReference>
<comment type="caution">
    <text evidence="1">The sequence shown here is derived from an EMBL/GenBank/DDBJ whole genome shotgun (WGS) entry which is preliminary data.</text>
</comment>
<proteinExistence type="predicted"/>
<organism evidence="1">
    <name type="scientific">Actinomyces urogenitalis DORA_12</name>
    <dbReference type="NCBI Taxonomy" id="1403939"/>
    <lineage>
        <taxon>Bacteria</taxon>
        <taxon>Bacillati</taxon>
        <taxon>Actinomycetota</taxon>
        <taxon>Actinomycetes</taxon>
        <taxon>Actinomycetales</taxon>
        <taxon>Actinomycetaceae</taxon>
        <taxon>Actinomyces</taxon>
    </lineage>
</organism>
<evidence type="ECO:0000313" key="1">
    <source>
        <dbReference type="EMBL" id="ETJ06112.1"/>
    </source>
</evidence>
<evidence type="ECO:0008006" key="2">
    <source>
        <dbReference type="Google" id="ProtNLM"/>
    </source>
</evidence>
<sequence length="188" mass="20092">MAKHDSSLVTSAKPLVSGALNAAPVGTALPKDASTQLDKEFKNLGYVSEDGLTNAVETDSEEVTAWGGDTVLKPQTSRTETFAWTFIQALDPDVLSEVYGPSNVTTAEAGLTVLHNSKALPRRSYVIEMLLTGGRVKRIVIPNAQITEVGEITYKDGEPVGFEVTLTAFPDEKGNTAYEYITKVAPSA</sequence>
<name>W1VJK8_9ACTO</name>
<dbReference type="AlphaFoldDB" id="W1VJK8"/>
<dbReference type="PATRIC" id="fig|1403939.3.peg.565"/>
<protein>
    <recommendedName>
        <fullName evidence="2">Major tail protein</fullName>
    </recommendedName>
</protein>
<gene>
    <name evidence="1" type="ORF">Q605_AUC00375G0002</name>
</gene>
<dbReference type="InterPro" id="IPR058154">
    <property type="entry name" value="Bxb1_TTP-like"/>
</dbReference>
<dbReference type="Pfam" id="PF25681">
    <property type="entry name" value="Phage_TTP_17"/>
    <property type="match status" value="1"/>
</dbReference>